<organism evidence="1 2">
    <name type="scientific">Pistacia atlantica</name>
    <dbReference type="NCBI Taxonomy" id="434234"/>
    <lineage>
        <taxon>Eukaryota</taxon>
        <taxon>Viridiplantae</taxon>
        <taxon>Streptophyta</taxon>
        <taxon>Embryophyta</taxon>
        <taxon>Tracheophyta</taxon>
        <taxon>Spermatophyta</taxon>
        <taxon>Magnoliopsida</taxon>
        <taxon>eudicotyledons</taxon>
        <taxon>Gunneridae</taxon>
        <taxon>Pentapetalae</taxon>
        <taxon>rosids</taxon>
        <taxon>malvids</taxon>
        <taxon>Sapindales</taxon>
        <taxon>Anacardiaceae</taxon>
        <taxon>Pistacia</taxon>
    </lineage>
</organism>
<keyword evidence="2" id="KW-1185">Reference proteome</keyword>
<dbReference type="EMBL" id="CM047899">
    <property type="protein sequence ID" value="KAJ0103446.1"/>
    <property type="molecule type" value="Genomic_DNA"/>
</dbReference>
<proteinExistence type="predicted"/>
<reference evidence="2" key="1">
    <citation type="journal article" date="2023" name="G3 (Bethesda)">
        <title>Genome assembly and association tests identify interacting loci associated with vigor, precocity, and sex in interspecific pistachio rootstocks.</title>
        <authorList>
            <person name="Palmer W."/>
            <person name="Jacygrad E."/>
            <person name="Sagayaradj S."/>
            <person name="Cavanaugh K."/>
            <person name="Han R."/>
            <person name="Bertier L."/>
            <person name="Beede B."/>
            <person name="Kafkas S."/>
            <person name="Golino D."/>
            <person name="Preece J."/>
            <person name="Michelmore R."/>
        </authorList>
    </citation>
    <scope>NUCLEOTIDE SEQUENCE [LARGE SCALE GENOMIC DNA]</scope>
</reference>
<sequence>MIFFFFLYFKYFIQSLASCWVFF</sequence>
<evidence type="ECO:0000313" key="1">
    <source>
        <dbReference type="EMBL" id="KAJ0103446.1"/>
    </source>
</evidence>
<accession>A0ACC1BWC7</accession>
<gene>
    <name evidence="1" type="ORF">Patl1_05042</name>
</gene>
<name>A0ACC1BWC7_9ROSI</name>
<dbReference type="Proteomes" id="UP001164250">
    <property type="component" value="Chromosome 3"/>
</dbReference>
<evidence type="ECO:0000313" key="2">
    <source>
        <dbReference type="Proteomes" id="UP001164250"/>
    </source>
</evidence>
<comment type="caution">
    <text evidence="1">The sequence shown here is derived from an EMBL/GenBank/DDBJ whole genome shotgun (WGS) entry which is preliminary data.</text>
</comment>
<protein>
    <submittedName>
        <fullName evidence="1">Uncharacterized protein</fullName>
    </submittedName>
</protein>